<feature type="domain" description="BHLH" evidence="10">
    <location>
        <begin position="50"/>
        <end position="99"/>
    </location>
</feature>
<dbReference type="GO" id="GO:0003700">
    <property type="term" value="F:DNA-binding transcription factor activity"/>
    <property type="evidence" value="ECO:0007669"/>
    <property type="project" value="InterPro"/>
</dbReference>
<keyword evidence="12" id="KW-1185">Reference proteome</keyword>
<feature type="region of interest" description="Disordered" evidence="7">
    <location>
        <begin position="206"/>
        <end position="251"/>
    </location>
</feature>
<evidence type="ECO:0000313" key="11">
    <source>
        <dbReference type="EMBL" id="GJN17273.1"/>
    </source>
</evidence>
<dbReference type="SUPFAM" id="SSF47459">
    <property type="entry name" value="HLH, helix-loop-helix DNA-binding domain"/>
    <property type="match status" value="1"/>
</dbReference>
<reference evidence="11" key="1">
    <citation type="journal article" date="2018" name="DNA Res.">
        <title>Multiple hybrid de novo genome assembly of finger millet, an orphan allotetraploid crop.</title>
        <authorList>
            <person name="Hatakeyama M."/>
            <person name="Aluri S."/>
            <person name="Balachadran M.T."/>
            <person name="Sivarajan S.R."/>
            <person name="Patrignani A."/>
            <person name="Gruter S."/>
            <person name="Poveda L."/>
            <person name="Shimizu-Inatsugi R."/>
            <person name="Baeten J."/>
            <person name="Francoijs K.J."/>
            <person name="Nataraja K.N."/>
            <person name="Reddy Y.A.N."/>
            <person name="Phadnis S."/>
            <person name="Ravikumar R.L."/>
            <person name="Schlapbach R."/>
            <person name="Sreeman S.M."/>
            <person name="Shimizu K.K."/>
        </authorList>
    </citation>
    <scope>NUCLEOTIDE SEQUENCE</scope>
</reference>
<sequence>MDPYHYQNMHDPRSFPVIHPQPYLIHPAAAGLSDSRGRGGGGRRRAGAKLSTDPQSVAARERRHRISDRFRVLRSLVPGGSKMDTVSMLEQAIHYVKFLKAQVNLHQAALMQHDEGCHEFGAAYSGGADEVMMPASNGRGASDEVMQLPVPAHEAANYAAMVAHQLQMLDPWQMSGGHELPPLPPCVFGEETASACYSALLSLEFAKPESPPPDPKPPPPPPTREPTSGLPLDEFLDADRPGTSAKLVDRTPSLPPLGTIAWTSPELPLPPCVTAGNLRSHIVIVVTKLCGKAKTKDGLCLPASVDETLQLRLRAQLPWQRTGWVCPAVPQALSVRGMALFPGDRLECCDLWFGCSDRLADKTDTESRRVTNLMAAQEALRWRYGDVDDGNFALRGRGVPVLAALLLVLICFVAVCLYLRWACHRYYTPRYPASSSSSSTSAAAAGGLDDAAIAVFPVTVFRPATGRAEECCPICLGEFADGDKVKALPPCGHGFHPECVDPWLRARASCPLCRASLLPAMASTKPDIVGSEAV</sequence>
<name>A0AAV5E4B4_ELECO</name>
<dbReference type="Pfam" id="PF13639">
    <property type="entry name" value="zf-RING_2"/>
    <property type="match status" value="1"/>
</dbReference>
<accession>A0AAV5E4B4</accession>
<organism evidence="11 12">
    <name type="scientific">Eleusine coracana subsp. coracana</name>
    <dbReference type="NCBI Taxonomy" id="191504"/>
    <lineage>
        <taxon>Eukaryota</taxon>
        <taxon>Viridiplantae</taxon>
        <taxon>Streptophyta</taxon>
        <taxon>Embryophyta</taxon>
        <taxon>Tracheophyta</taxon>
        <taxon>Spermatophyta</taxon>
        <taxon>Magnoliopsida</taxon>
        <taxon>Liliopsida</taxon>
        <taxon>Poales</taxon>
        <taxon>Poaceae</taxon>
        <taxon>PACMAD clade</taxon>
        <taxon>Chloridoideae</taxon>
        <taxon>Cynodonteae</taxon>
        <taxon>Eleusininae</taxon>
        <taxon>Eleusine</taxon>
    </lineage>
</organism>
<evidence type="ECO:0000256" key="8">
    <source>
        <dbReference type="SAM" id="Phobius"/>
    </source>
</evidence>
<dbReference type="Gene3D" id="3.30.40.10">
    <property type="entry name" value="Zinc/RING finger domain, C3HC4 (zinc finger)"/>
    <property type="match status" value="1"/>
</dbReference>
<protein>
    <submittedName>
        <fullName evidence="11">Uncharacterized protein</fullName>
    </submittedName>
</protein>
<dbReference type="SUPFAM" id="SSF57850">
    <property type="entry name" value="RING/U-box"/>
    <property type="match status" value="1"/>
</dbReference>
<keyword evidence="6" id="KW-0862">Zinc</keyword>
<dbReference type="CDD" id="cd16461">
    <property type="entry name" value="RING-H2_EL5-like"/>
    <property type="match status" value="1"/>
</dbReference>
<dbReference type="FunFam" id="4.10.280.10:FF:000089">
    <property type="entry name" value="Transcription factor LAX PANICLE"/>
    <property type="match status" value="1"/>
</dbReference>
<dbReference type="InterPro" id="IPR011598">
    <property type="entry name" value="bHLH_dom"/>
</dbReference>
<comment type="subcellular location">
    <subcellularLocation>
        <location evidence="1">Nucleus</location>
    </subcellularLocation>
</comment>
<evidence type="ECO:0000256" key="3">
    <source>
        <dbReference type="ARBA" id="ARBA00023015"/>
    </source>
</evidence>
<dbReference type="InterPro" id="IPR001841">
    <property type="entry name" value="Znf_RING"/>
</dbReference>
<dbReference type="GO" id="GO:0005634">
    <property type="term" value="C:nucleus"/>
    <property type="evidence" value="ECO:0007669"/>
    <property type="project" value="UniProtKB-SubCell"/>
</dbReference>
<keyword evidence="6" id="KW-0479">Metal-binding</keyword>
<feature type="region of interest" description="Disordered" evidence="7">
    <location>
        <begin position="30"/>
        <end position="62"/>
    </location>
</feature>
<evidence type="ECO:0000259" key="9">
    <source>
        <dbReference type="PROSITE" id="PS50089"/>
    </source>
</evidence>
<dbReference type="CDD" id="cd11454">
    <property type="entry name" value="bHLH_AtIND_like"/>
    <property type="match status" value="1"/>
</dbReference>
<comment type="caution">
    <text evidence="11">The sequence shown here is derived from an EMBL/GenBank/DDBJ whole genome shotgun (WGS) entry which is preliminary data.</text>
</comment>
<keyword evidence="4" id="KW-0804">Transcription</keyword>
<dbReference type="SMART" id="SM00184">
    <property type="entry name" value="RING"/>
    <property type="match status" value="1"/>
</dbReference>
<dbReference type="PROSITE" id="PS50089">
    <property type="entry name" value="ZF_RING_2"/>
    <property type="match status" value="1"/>
</dbReference>
<evidence type="ECO:0000256" key="6">
    <source>
        <dbReference type="PROSITE-ProRule" id="PRU00175"/>
    </source>
</evidence>
<comment type="similarity">
    <text evidence="2">Belongs to the bHLH protein family.</text>
</comment>
<dbReference type="GO" id="GO:0046983">
    <property type="term" value="F:protein dimerization activity"/>
    <property type="evidence" value="ECO:0007669"/>
    <property type="project" value="InterPro"/>
</dbReference>
<dbReference type="AlphaFoldDB" id="A0AAV5E4B4"/>
<dbReference type="Proteomes" id="UP001054889">
    <property type="component" value="Unassembled WGS sequence"/>
</dbReference>
<dbReference type="PANTHER" id="PTHR45914">
    <property type="entry name" value="TRANSCRIPTION FACTOR HEC3-RELATED"/>
    <property type="match status" value="1"/>
</dbReference>
<dbReference type="InterPro" id="IPR013083">
    <property type="entry name" value="Znf_RING/FYVE/PHD"/>
</dbReference>
<dbReference type="InterPro" id="IPR036638">
    <property type="entry name" value="HLH_DNA-bd_sf"/>
</dbReference>
<dbReference type="GO" id="GO:0008270">
    <property type="term" value="F:zinc ion binding"/>
    <property type="evidence" value="ECO:0007669"/>
    <property type="project" value="UniProtKB-KW"/>
</dbReference>
<evidence type="ECO:0000256" key="2">
    <source>
        <dbReference type="ARBA" id="ARBA00005510"/>
    </source>
</evidence>
<proteinExistence type="inferred from homology"/>
<dbReference type="Gene3D" id="4.10.280.10">
    <property type="entry name" value="Helix-loop-helix DNA-binding domain"/>
    <property type="match status" value="1"/>
</dbReference>
<feature type="transmembrane region" description="Helical" evidence="8">
    <location>
        <begin position="401"/>
        <end position="421"/>
    </location>
</feature>
<keyword evidence="8" id="KW-1133">Transmembrane helix</keyword>
<gene>
    <name evidence="11" type="primary">gb04328</name>
    <name evidence="11" type="ORF">PR202_gb04328</name>
</gene>
<dbReference type="EMBL" id="BQKI01000073">
    <property type="protein sequence ID" value="GJN17273.1"/>
    <property type="molecule type" value="Genomic_DNA"/>
</dbReference>
<evidence type="ECO:0000256" key="1">
    <source>
        <dbReference type="ARBA" id="ARBA00004123"/>
    </source>
</evidence>
<feature type="domain" description="RING-type" evidence="9">
    <location>
        <begin position="472"/>
        <end position="514"/>
    </location>
</feature>
<dbReference type="PROSITE" id="PS50888">
    <property type="entry name" value="BHLH"/>
    <property type="match status" value="1"/>
</dbReference>
<keyword evidence="6" id="KW-0863">Zinc-finger</keyword>
<dbReference type="Pfam" id="PF00010">
    <property type="entry name" value="HLH"/>
    <property type="match status" value="1"/>
</dbReference>
<evidence type="ECO:0000256" key="4">
    <source>
        <dbReference type="ARBA" id="ARBA00023163"/>
    </source>
</evidence>
<evidence type="ECO:0000313" key="12">
    <source>
        <dbReference type="Proteomes" id="UP001054889"/>
    </source>
</evidence>
<evidence type="ECO:0000256" key="5">
    <source>
        <dbReference type="ARBA" id="ARBA00023242"/>
    </source>
</evidence>
<dbReference type="PANTHER" id="PTHR45914:SF2">
    <property type="entry name" value="TRANSCRIPTION FACTOR BHLH140-LIKE PROTEIN"/>
    <property type="match status" value="1"/>
</dbReference>
<keyword evidence="3" id="KW-0805">Transcription regulation</keyword>
<dbReference type="InterPro" id="IPR045843">
    <property type="entry name" value="IND-like"/>
</dbReference>
<keyword evidence="8" id="KW-0472">Membrane</keyword>
<reference evidence="11" key="2">
    <citation type="submission" date="2021-12" db="EMBL/GenBank/DDBJ databases">
        <title>Resequencing data analysis of finger millet.</title>
        <authorList>
            <person name="Hatakeyama M."/>
            <person name="Aluri S."/>
            <person name="Balachadran M.T."/>
            <person name="Sivarajan S.R."/>
            <person name="Poveda L."/>
            <person name="Shimizu-Inatsugi R."/>
            <person name="Schlapbach R."/>
            <person name="Sreeman S.M."/>
            <person name="Shimizu K.K."/>
        </authorList>
    </citation>
    <scope>NUCLEOTIDE SEQUENCE</scope>
</reference>
<evidence type="ECO:0000259" key="10">
    <source>
        <dbReference type="PROSITE" id="PS50888"/>
    </source>
</evidence>
<feature type="compositionally biased region" description="Pro residues" evidence="7">
    <location>
        <begin position="209"/>
        <end position="224"/>
    </location>
</feature>
<dbReference type="SMART" id="SM00353">
    <property type="entry name" value="HLH"/>
    <property type="match status" value="1"/>
</dbReference>
<evidence type="ECO:0000256" key="7">
    <source>
        <dbReference type="SAM" id="MobiDB-lite"/>
    </source>
</evidence>
<keyword evidence="5" id="KW-0539">Nucleus</keyword>
<keyword evidence="8" id="KW-0812">Transmembrane</keyword>